<dbReference type="InterPro" id="IPR011041">
    <property type="entry name" value="Quinoprot_gluc/sorb_DH_b-prop"/>
</dbReference>
<comment type="caution">
    <text evidence="2">The sequence shown here is derived from an EMBL/GenBank/DDBJ whole genome shotgun (WGS) entry which is preliminary data.</text>
</comment>
<dbReference type="OrthoDB" id="2484440at2"/>
<dbReference type="Proteomes" id="UP000298246">
    <property type="component" value="Unassembled WGS sequence"/>
</dbReference>
<organism evidence="2 3">
    <name type="scientific">Paenibacillus athensensis</name>
    <dbReference type="NCBI Taxonomy" id="1967502"/>
    <lineage>
        <taxon>Bacteria</taxon>
        <taxon>Bacillati</taxon>
        <taxon>Bacillota</taxon>
        <taxon>Bacilli</taxon>
        <taxon>Bacillales</taxon>
        <taxon>Paenibacillaceae</taxon>
        <taxon>Paenibacillus</taxon>
    </lineage>
</organism>
<keyword evidence="3" id="KW-1185">Reference proteome</keyword>
<evidence type="ECO:0000313" key="3">
    <source>
        <dbReference type="Proteomes" id="UP000298246"/>
    </source>
</evidence>
<proteinExistence type="predicted"/>
<name>A0A4Y8Q9N7_9BACL</name>
<gene>
    <name evidence="2" type="ORF">B5M42_03070</name>
</gene>
<reference evidence="2 3" key="1">
    <citation type="submission" date="2017-03" db="EMBL/GenBank/DDBJ databases">
        <title>Isolation of Levoglucosan Utilizing Bacteria.</title>
        <authorList>
            <person name="Arya A.S."/>
        </authorList>
    </citation>
    <scope>NUCLEOTIDE SEQUENCE [LARGE SCALE GENOMIC DNA]</scope>
    <source>
        <strain evidence="2 3">MEC069</strain>
    </source>
</reference>
<feature type="region of interest" description="Disordered" evidence="1">
    <location>
        <begin position="36"/>
        <end position="57"/>
    </location>
</feature>
<protein>
    <submittedName>
        <fullName evidence="2">Uncharacterized protein</fullName>
    </submittedName>
</protein>
<dbReference type="AlphaFoldDB" id="A0A4Y8Q9N7"/>
<evidence type="ECO:0000256" key="1">
    <source>
        <dbReference type="SAM" id="MobiDB-lite"/>
    </source>
</evidence>
<dbReference type="RefSeq" id="WP_134749602.1">
    <property type="nucleotide sequence ID" value="NZ_MYFO02000004.1"/>
</dbReference>
<evidence type="ECO:0000313" key="2">
    <source>
        <dbReference type="EMBL" id="TFE91437.1"/>
    </source>
</evidence>
<sequence>MGEDRLWIRAVVGALLGAALLAAAWLVLVWQPEAADRPQKTPKPSSEAAPSPTPDKAGELARRLADMAGWPSAGRRFTTDSQTPLVLLRKESQVVYVQDNQIRYDWLDGTNYQNIPLSFPSARSGYVWRSGAIAYIGLPVKSGESETAGDWYVLQVAPGVSNPLKRLGRLPIAPDMVKAVSFADGPQGALFLVENEKENEYKEYWISSEGKGPLYVSDSSYEASRAAALAAERQQLDKLAFDSVRRLETTGGQLLYALQDARGLVLYEELATGPTVYRLSGYALNQARPVSPRTTLAGSAGSTAYLLNVQPSSGAGSRTLLLRSGGPVWLGDGGRLQEPGWELFDDWNFVRLSETHVETVAVEPARGSAQGAEAAPLQLRYDALELGGAAEVVRSLSLLTGEFGEERRYLSLYDLLNRTSGEQDALWMKELPEGRSVAAAGAAAPEGELSVPFPAQPEATPGVPEELQGALDAVDRAGSGEATTHTVRRIDGRWYVLTGSRLEAWDREQGLTRIAELPVSVRCTEGSYRTCSTALDFTRSGGYWYVADTFGDRVVKADAAGRLKAEAELRLPSALSWNAGGELLAEGLGGRSRLSRELTVLGHTAPAPAVDASALTMQELLIDSDSYYEDGRGRRWAFRTDRLLVWDEKQMMLRSIYTGPANNAAVRVRLLPYRQQLLLVYDDRILFFDANGKWLKQMTLPPPATGEPQSMGDTGSCALDGGSGVLYMQRGAQVLRIDLEQGSAAELFAQTRASFGKLLYEAGALYITLQPAGGYAAPDALTELLRIDPATAAVQRYRAPAGYRSEALTAEAELVLEAPRLAAGGNGQLTRLLVPLQSLK</sequence>
<dbReference type="SUPFAM" id="SSF50952">
    <property type="entry name" value="Soluble quinoprotein glucose dehydrogenase"/>
    <property type="match status" value="1"/>
</dbReference>
<accession>A0A4Y8Q9N7</accession>
<dbReference type="EMBL" id="MYFO01000002">
    <property type="protein sequence ID" value="TFE91437.1"/>
    <property type="molecule type" value="Genomic_DNA"/>
</dbReference>